<dbReference type="NCBIfam" id="TIGR03511">
    <property type="entry name" value="GldH_lipo"/>
    <property type="match status" value="1"/>
</dbReference>
<evidence type="ECO:0000256" key="1">
    <source>
        <dbReference type="SAM" id="SignalP"/>
    </source>
</evidence>
<protein>
    <submittedName>
        <fullName evidence="2">Gliding motility lipoprotein GldH</fullName>
    </submittedName>
</protein>
<dbReference type="RefSeq" id="WP_136873523.1">
    <property type="nucleotide sequence ID" value="NZ_SWBO01000001.1"/>
</dbReference>
<dbReference type="PROSITE" id="PS51257">
    <property type="entry name" value="PROKAR_LIPOPROTEIN"/>
    <property type="match status" value="1"/>
</dbReference>
<name>A0A4U1C9P9_9SPHI</name>
<feature type="chain" id="PRO_5020340273" evidence="1">
    <location>
        <begin position="25"/>
        <end position="159"/>
    </location>
</feature>
<dbReference type="AlphaFoldDB" id="A0A4U1C9P9"/>
<dbReference type="InterPro" id="IPR020018">
    <property type="entry name" value="Motility-assoc_lipoprot_GldH"/>
</dbReference>
<comment type="caution">
    <text evidence="2">The sequence shown here is derived from an EMBL/GenBank/DDBJ whole genome shotgun (WGS) entry which is preliminary data.</text>
</comment>
<dbReference type="OrthoDB" id="982482at2"/>
<keyword evidence="2" id="KW-0449">Lipoprotein</keyword>
<sequence>MNKLKCFLPFVAMLLMLASCESNNLVDTNVAVADNNWTYAKSAKAVVEIKDINQSYNIYFKLRHTADYRYANLFVLANVKGNGLKKSTRYQFKLAKADGEWLGKGSGDIYTNNFSLLTNYRFAKPGKYEIEIEQNMRDNPLVGISDIGIKVEKAEENKP</sequence>
<dbReference type="EMBL" id="SWBO01000001">
    <property type="protein sequence ID" value="TKC03173.1"/>
    <property type="molecule type" value="Genomic_DNA"/>
</dbReference>
<evidence type="ECO:0000313" key="2">
    <source>
        <dbReference type="EMBL" id="TKC03173.1"/>
    </source>
</evidence>
<accession>A0A4U1C9P9</accession>
<dbReference type="Proteomes" id="UP000310477">
    <property type="component" value="Unassembled WGS sequence"/>
</dbReference>
<feature type="signal peptide" evidence="1">
    <location>
        <begin position="1"/>
        <end position="24"/>
    </location>
</feature>
<keyword evidence="3" id="KW-1185">Reference proteome</keyword>
<dbReference type="Pfam" id="PF14109">
    <property type="entry name" value="GldH_lipo"/>
    <property type="match status" value="1"/>
</dbReference>
<organism evidence="2 3">
    <name type="scientific">Pedobacter cryotolerans</name>
    <dbReference type="NCBI Taxonomy" id="2571270"/>
    <lineage>
        <taxon>Bacteria</taxon>
        <taxon>Pseudomonadati</taxon>
        <taxon>Bacteroidota</taxon>
        <taxon>Sphingobacteriia</taxon>
        <taxon>Sphingobacteriales</taxon>
        <taxon>Sphingobacteriaceae</taxon>
        <taxon>Pedobacter</taxon>
    </lineage>
</organism>
<keyword evidence="1" id="KW-0732">Signal</keyword>
<gene>
    <name evidence="2" type="primary">gldH</name>
    <name evidence="2" type="ORF">FA045_00970</name>
</gene>
<reference evidence="2 3" key="1">
    <citation type="submission" date="2019-04" db="EMBL/GenBank/DDBJ databases">
        <title>Pedobacter sp. AR-2-6 sp. nov., isolated from Arctic soil.</title>
        <authorList>
            <person name="Dahal R.H."/>
            <person name="Kim D.-U."/>
        </authorList>
    </citation>
    <scope>NUCLEOTIDE SEQUENCE [LARGE SCALE GENOMIC DNA]</scope>
    <source>
        <strain evidence="2 3">AR-2-6</strain>
    </source>
</reference>
<evidence type="ECO:0000313" key="3">
    <source>
        <dbReference type="Proteomes" id="UP000310477"/>
    </source>
</evidence>
<proteinExistence type="predicted"/>